<evidence type="ECO:0000313" key="1">
    <source>
        <dbReference type="EMBL" id="RJK96273.1"/>
    </source>
</evidence>
<dbReference type="RefSeq" id="WP_119950005.1">
    <property type="nucleotide sequence ID" value="NZ_QZEZ01000003.1"/>
</dbReference>
<dbReference type="Gene3D" id="3.40.720.10">
    <property type="entry name" value="Alkaline Phosphatase, subunit A"/>
    <property type="match status" value="1"/>
</dbReference>
<keyword evidence="2" id="KW-1185">Reference proteome</keyword>
<dbReference type="InterPro" id="IPR017850">
    <property type="entry name" value="Alkaline_phosphatase_core_sf"/>
</dbReference>
<organism evidence="1 2">
    <name type="scientific">Vallicoccus soli</name>
    <dbReference type="NCBI Taxonomy" id="2339232"/>
    <lineage>
        <taxon>Bacteria</taxon>
        <taxon>Bacillati</taxon>
        <taxon>Actinomycetota</taxon>
        <taxon>Actinomycetes</taxon>
        <taxon>Motilibacterales</taxon>
        <taxon>Vallicoccaceae</taxon>
        <taxon>Vallicoccus</taxon>
    </lineage>
</organism>
<accession>A0A3A3YZF8</accession>
<dbReference type="SUPFAM" id="SSF53649">
    <property type="entry name" value="Alkaline phosphatase-like"/>
    <property type="match status" value="1"/>
</dbReference>
<dbReference type="EMBL" id="QZEZ01000003">
    <property type="protein sequence ID" value="RJK96273.1"/>
    <property type="molecule type" value="Genomic_DNA"/>
</dbReference>
<evidence type="ECO:0000313" key="2">
    <source>
        <dbReference type="Proteomes" id="UP000265614"/>
    </source>
</evidence>
<dbReference type="AlphaFoldDB" id="A0A3A3YZF8"/>
<dbReference type="OrthoDB" id="9779267at2"/>
<protein>
    <submittedName>
        <fullName evidence="1">Alkaline phosphatase family protein</fullName>
    </submittedName>
</protein>
<proteinExistence type="predicted"/>
<dbReference type="Proteomes" id="UP000265614">
    <property type="component" value="Unassembled WGS sequence"/>
</dbReference>
<gene>
    <name evidence="1" type="ORF">D5H78_08400</name>
</gene>
<reference evidence="1 2" key="1">
    <citation type="submission" date="2018-09" db="EMBL/GenBank/DDBJ databases">
        <title>YIM 75000 draft genome.</title>
        <authorList>
            <person name="Tang S."/>
            <person name="Feng Y."/>
        </authorList>
    </citation>
    <scope>NUCLEOTIDE SEQUENCE [LARGE SCALE GENOMIC DNA]</scope>
    <source>
        <strain evidence="1 2">YIM 75000</strain>
    </source>
</reference>
<name>A0A3A3YZF8_9ACTN</name>
<dbReference type="InterPro" id="IPR002591">
    <property type="entry name" value="Phosphodiest/P_Trfase"/>
</dbReference>
<sequence>MRAPGLDAGLVDPAAAPATLADVVPALVGAVLGREPGGALPTAPAPRACLVLVDGLGERLLRRHAADAPFLAGLLDAAPVLCAGFPTTTATSLGSLGTGAPAGRHGLVGLAVRVPGQDWALEALRWDERVDPRAWQPLPTAFERAAAAGVPVTRVGPRAFDGAGLTAAALRGGRYAAAETPGERVAAALEALVADPRSLVYCYLGDLDAAGHRRGCGSLAWRLELRLVDRLLADLAERLPPGCLLQVTGDHGMVDPPRAERLDLAALPALREGVEVVAGEPRARYAHARPGARADVLAAWREVLAGRFLVLSRDEAVAAGWYGPQVAPHVLPRIGDVVATALGGASLVDSATTPAWLLDLVGLHGSLTPEEALVPLLSLRT</sequence>
<dbReference type="Pfam" id="PF01663">
    <property type="entry name" value="Phosphodiest"/>
    <property type="match status" value="1"/>
</dbReference>
<comment type="caution">
    <text evidence="1">The sequence shown here is derived from an EMBL/GenBank/DDBJ whole genome shotgun (WGS) entry which is preliminary data.</text>
</comment>